<dbReference type="InterPro" id="IPR044946">
    <property type="entry name" value="Restrct_endonuc_typeI_TRD_sf"/>
</dbReference>
<proteinExistence type="inferred from homology"/>
<protein>
    <recommendedName>
        <fullName evidence="4">Type I restriction modification DNA specificity domain-containing protein</fullName>
    </recommendedName>
</protein>
<evidence type="ECO:0000256" key="1">
    <source>
        <dbReference type="ARBA" id="ARBA00010923"/>
    </source>
</evidence>
<dbReference type="AlphaFoldDB" id="A0ABD4SVP8"/>
<keyword evidence="3" id="KW-0238">DNA-binding</keyword>
<dbReference type="EMBL" id="VBRW01000004">
    <property type="protein sequence ID" value="MCI8283328.1"/>
    <property type="molecule type" value="Genomic_DNA"/>
</dbReference>
<evidence type="ECO:0000313" key="5">
    <source>
        <dbReference type="EMBL" id="MCI8283328.1"/>
    </source>
</evidence>
<gene>
    <name evidence="5" type="ORF">FEF30_01915</name>
</gene>
<dbReference type="Gene3D" id="3.90.220.20">
    <property type="entry name" value="DNA methylase specificity domains"/>
    <property type="match status" value="1"/>
</dbReference>
<dbReference type="Pfam" id="PF01420">
    <property type="entry name" value="Methylase_S"/>
    <property type="match status" value="1"/>
</dbReference>
<keyword evidence="2" id="KW-0680">Restriction system</keyword>
<organism evidence="5 6">
    <name type="scientific">Mesomycoplasma hyopneumoniae</name>
    <name type="common">Mycoplasma hyopneumoniae</name>
    <dbReference type="NCBI Taxonomy" id="2099"/>
    <lineage>
        <taxon>Bacteria</taxon>
        <taxon>Bacillati</taxon>
        <taxon>Mycoplasmatota</taxon>
        <taxon>Mycoplasmoidales</taxon>
        <taxon>Metamycoplasmataceae</taxon>
        <taxon>Mesomycoplasma</taxon>
    </lineage>
</organism>
<sequence length="150" mass="17885">MKGFIFKIRWKQFEIRELFNLTSSKKSIDANKVKIFDQQVPNSYPYIVRKSGDNGTRGYIIEDQKFLNPAKSLSFAYVTYFVFYQKTKYYTGQNFKILTWKKGIISEKALLFIAGCVQKSISIFTWCDQNTTKFIRKILSFPVWWRKFTF</sequence>
<dbReference type="GO" id="GO:0003677">
    <property type="term" value="F:DNA binding"/>
    <property type="evidence" value="ECO:0007669"/>
    <property type="project" value="UniProtKB-KW"/>
</dbReference>
<dbReference type="Proteomes" id="UP001203104">
    <property type="component" value="Unassembled WGS sequence"/>
</dbReference>
<evidence type="ECO:0000256" key="2">
    <source>
        <dbReference type="ARBA" id="ARBA00022747"/>
    </source>
</evidence>
<name>A0ABD4SVP8_MESHO</name>
<accession>A0ABD4SVP8</accession>
<evidence type="ECO:0000313" key="6">
    <source>
        <dbReference type="Proteomes" id="UP001203104"/>
    </source>
</evidence>
<evidence type="ECO:0000259" key="4">
    <source>
        <dbReference type="Pfam" id="PF01420"/>
    </source>
</evidence>
<comment type="caution">
    <text evidence="5">The sequence shown here is derived from an EMBL/GenBank/DDBJ whole genome shotgun (WGS) entry which is preliminary data.</text>
</comment>
<dbReference type="GO" id="GO:0009307">
    <property type="term" value="P:DNA restriction-modification system"/>
    <property type="evidence" value="ECO:0007669"/>
    <property type="project" value="UniProtKB-KW"/>
</dbReference>
<evidence type="ECO:0000256" key="3">
    <source>
        <dbReference type="ARBA" id="ARBA00023125"/>
    </source>
</evidence>
<feature type="domain" description="Type I restriction modification DNA specificity" evidence="4">
    <location>
        <begin position="9"/>
        <end position="122"/>
    </location>
</feature>
<dbReference type="InterPro" id="IPR000055">
    <property type="entry name" value="Restrct_endonuc_typeI_TRD"/>
</dbReference>
<reference evidence="5 6" key="1">
    <citation type="submission" date="2019-05" db="EMBL/GenBank/DDBJ databases">
        <title>Genome sequencing and assembly of Mycoplasma hyopneumoniae strains UFV01 and UFV02.</title>
        <authorList>
            <person name="De Souza L.F."/>
            <person name="Gonzaga N.F."/>
            <person name="Santos M.R."/>
            <person name="Deeney A.S."/>
            <person name="Vidigal P.M.P."/>
            <person name="Moreira M.A.S."/>
            <person name="Fietto J.R.L."/>
            <person name="Bressan G.C."/>
            <person name="Rycroft A.N."/>
            <person name="Silva Junior A."/>
        </authorList>
    </citation>
    <scope>NUCLEOTIDE SEQUENCE [LARGE SCALE GENOMIC DNA]</scope>
    <source>
        <strain evidence="5 6">UFV01</strain>
    </source>
</reference>
<comment type="similarity">
    <text evidence="1">Belongs to the type-I restriction system S methylase family.</text>
</comment>